<evidence type="ECO:0000313" key="6">
    <source>
        <dbReference type="Proteomes" id="UP000050640"/>
    </source>
</evidence>
<evidence type="ECO:0000256" key="1">
    <source>
        <dbReference type="ARBA" id="ARBA00004123"/>
    </source>
</evidence>
<dbReference type="SMART" id="SM00717">
    <property type="entry name" value="SANT"/>
    <property type="match status" value="1"/>
</dbReference>
<feature type="domain" description="SANT" evidence="5">
    <location>
        <begin position="129"/>
        <end position="181"/>
    </location>
</feature>
<dbReference type="GO" id="GO:0007389">
    <property type="term" value="P:pattern specification process"/>
    <property type="evidence" value="ECO:0007669"/>
    <property type="project" value="TreeGrafter"/>
</dbReference>
<dbReference type="GO" id="GO:0003677">
    <property type="term" value="F:DNA binding"/>
    <property type="evidence" value="ECO:0007669"/>
    <property type="project" value="UniProtKB-KW"/>
</dbReference>
<dbReference type="GO" id="GO:0003682">
    <property type="term" value="F:chromatin binding"/>
    <property type="evidence" value="ECO:0007669"/>
    <property type="project" value="InterPro"/>
</dbReference>
<organism evidence="6 7">
    <name type="scientific">Elaeophora elaphi</name>
    <dbReference type="NCBI Taxonomy" id="1147741"/>
    <lineage>
        <taxon>Eukaryota</taxon>
        <taxon>Metazoa</taxon>
        <taxon>Ecdysozoa</taxon>
        <taxon>Nematoda</taxon>
        <taxon>Chromadorea</taxon>
        <taxon>Rhabditida</taxon>
        <taxon>Spirurina</taxon>
        <taxon>Spiruromorpha</taxon>
        <taxon>Filarioidea</taxon>
        <taxon>Onchocercidae</taxon>
        <taxon>Elaeophora</taxon>
    </lineage>
</organism>
<dbReference type="SUPFAM" id="SSF46689">
    <property type="entry name" value="Homeodomain-like"/>
    <property type="match status" value="1"/>
</dbReference>
<dbReference type="InterPro" id="IPR001005">
    <property type="entry name" value="SANT/Myb"/>
</dbReference>
<dbReference type="PANTHER" id="PTHR21677">
    <property type="entry name" value="CRAMPED PROTEIN"/>
    <property type="match status" value="1"/>
</dbReference>
<name>A0A0R3RSG5_9BILA</name>
<reference evidence="7" key="1">
    <citation type="submission" date="2016-04" db="UniProtKB">
        <authorList>
            <consortium name="WormBaseParasite"/>
        </authorList>
    </citation>
    <scope>IDENTIFICATION</scope>
</reference>
<dbReference type="AlphaFoldDB" id="A0A0R3RSG5"/>
<keyword evidence="6" id="KW-1185">Reference proteome</keyword>
<evidence type="ECO:0000256" key="2">
    <source>
        <dbReference type="ARBA" id="ARBA00023125"/>
    </source>
</evidence>
<dbReference type="InterPro" id="IPR009057">
    <property type="entry name" value="Homeodomain-like_sf"/>
</dbReference>
<evidence type="ECO:0000259" key="5">
    <source>
        <dbReference type="PROSITE" id="PS51293"/>
    </source>
</evidence>
<feature type="region of interest" description="Disordered" evidence="4">
    <location>
        <begin position="1"/>
        <end position="23"/>
    </location>
</feature>
<feature type="region of interest" description="Disordered" evidence="4">
    <location>
        <begin position="921"/>
        <end position="976"/>
    </location>
</feature>
<dbReference type="PANTHER" id="PTHR21677:SF1">
    <property type="entry name" value="PROTEIN CRAMPED-LIKE"/>
    <property type="match status" value="1"/>
</dbReference>
<feature type="compositionally biased region" description="Polar residues" evidence="4">
    <location>
        <begin position="929"/>
        <end position="943"/>
    </location>
</feature>
<dbReference type="Gene3D" id="1.20.58.1880">
    <property type="match status" value="1"/>
</dbReference>
<dbReference type="InterPro" id="IPR017884">
    <property type="entry name" value="SANT_dom"/>
</dbReference>
<accession>A0A0R3RSG5</accession>
<keyword evidence="2" id="KW-0238">DNA-binding</keyword>
<feature type="region of interest" description="Disordered" evidence="4">
    <location>
        <begin position="402"/>
        <end position="437"/>
    </location>
</feature>
<keyword evidence="3" id="KW-0539">Nucleus</keyword>
<evidence type="ECO:0000313" key="7">
    <source>
        <dbReference type="WBParaSite" id="EEL_0000476701-mRNA-1"/>
    </source>
</evidence>
<sequence length="976" mass="108126">MSAQLGSKVDEEAKSEPGSSTSTALISRRRIIYRPFSLNPQTSTTTVTSTIRDTLIAVRDAVAASIMTTSSLSTPPITSTTANATADTSTTSTQSSNVSQQHTVCFTNSETNAAAPAISGINKVPRRWEQWNSSEINAFFEGIKLYGKDFEQMAKLMARRKLNKDKDQVRNYYFNSLKLLRSSTRIDETLMAGVPRDVKELFILINGFEWKRRACGKFDQAKFQQLVMEGSTYEKKRKKKQLVLIRTPVCPSLQKFFPSCSSSPLPSHIFICLTPKTEADRYFVEQRGQNPLIRIRVAIGDQLSRIFSFLKIKWNLRMQKLLGTMAKEEEQVRVVLYPDKTTRVGKIIVNLYEATPTIFSINRQICKLCIPKVIFTACVSIGNIFHTKFMLIRELQRTGTIEQSNESSKRRGANASEETSDVEMASATEDDDDGPFTINGNKLRNGLTEKNVLKATVTELYYLCGKESEIKLVYSTGMKRMGDPEPWRIFLHLLDRGYGDSLCKSLADPQRVAESDEFIEQKWQERIRKRCKPANNIAEQSSGRLTTTNEVMETTEAAAHEMVEAENSAFMQQLESLRVKKRARPFHQRFPGKNNGIIQSVALNPPSGHQPIATAGYQLTDPVFGSQNERSGATQSDQFAFTGGDVASSNAVAGKIRSRDGSGRMWSDVGISGFKSDDNADGVRSGSGYFLQEKNVSSHPTQGHHSVTEARYQLVNPVFVAHKAATSTSSVQFISSSSSSAGGIGQNVSNFVQDTNVPMCSTQEMTAVRYQTARPVFIPENAHSTPGQFVLPISDTASSDNEHFIREDSVIQKILPTIVVNMESSEGCDAGDRDSIPSSPVKESSLLRELHSAPSMDKSIEVMLQENSTECYRFVEQFASTMNSRSNVVSNAINAENEITRIAQQLAQSADDALRSVDGNCGRIRPGDGNNSAVSVSDMNVTKSVDPGPVKIRSSNNKEETQIPESFSRIRGCRER</sequence>
<dbReference type="PROSITE" id="PS51293">
    <property type="entry name" value="SANT"/>
    <property type="match status" value="1"/>
</dbReference>
<dbReference type="WBParaSite" id="EEL_0000476701-mRNA-1">
    <property type="protein sequence ID" value="EEL_0000476701-mRNA-1"/>
    <property type="gene ID" value="EEL_0000476701"/>
</dbReference>
<dbReference type="InterPro" id="IPR055315">
    <property type="entry name" value="Cramped-like"/>
</dbReference>
<protein>
    <submittedName>
        <fullName evidence="7">SANT domain-containing protein</fullName>
    </submittedName>
</protein>
<proteinExistence type="predicted"/>
<feature type="region of interest" description="Disordered" evidence="4">
    <location>
        <begin position="72"/>
        <end position="96"/>
    </location>
</feature>
<comment type="subcellular location">
    <subcellularLocation>
        <location evidence="1">Nucleus</location>
    </subcellularLocation>
</comment>
<dbReference type="Proteomes" id="UP000050640">
    <property type="component" value="Unplaced"/>
</dbReference>
<evidence type="ECO:0000256" key="3">
    <source>
        <dbReference type="ARBA" id="ARBA00023242"/>
    </source>
</evidence>
<dbReference type="GO" id="GO:0005634">
    <property type="term" value="C:nucleus"/>
    <property type="evidence" value="ECO:0007669"/>
    <property type="project" value="UniProtKB-SubCell"/>
</dbReference>
<evidence type="ECO:0000256" key="4">
    <source>
        <dbReference type="SAM" id="MobiDB-lite"/>
    </source>
</evidence>